<dbReference type="InterPro" id="IPR027417">
    <property type="entry name" value="P-loop_NTPase"/>
</dbReference>
<dbReference type="CDD" id="cd17920">
    <property type="entry name" value="DEXHc_RecQ"/>
    <property type="match status" value="1"/>
</dbReference>
<evidence type="ECO:0000256" key="8">
    <source>
        <dbReference type="ARBA" id="ARBA00022840"/>
    </source>
</evidence>
<evidence type="ECO:0000313" key="19">
    <source>
        <dbReference type="Proteomes" id="UP000614410"/>
    </source>
</evidence>
<dbReference type="EC" id="5.6.2.4" evidence="12"/>
<dbReference type="PANTHER" id="PTHR13710:SF105">
    <property type="entry name" value="ATP-DEPENDENT DNA HELICASE Q1"/>
    <property type="match status" value="1"/>
</dbReference>
<dbReference type="Gene3D" id="1.10.150.80">
    <property type="entry name" value="HRDC domain"/>
    <property type="match status" value="1"/>
</dbReference>
<dbReference type="InterPro" id="IPR002121">
    <property type="entry name" value="HRDC_dom"/>
</dbReference>
<dbReference type="InterPro" id="IPR036388">
    <property type="entry name" value="WH-like_DNA-bd_sf"/>
</dbReference>
<comment type="cofactor">
    <cofactor evidence="1">
        <name>Mg(2+)</name>
        <dbReference type="ChEBI" id="CHEBI:18420"/>
    </cofactor>
</comment>
<dbReference type="SUPFAM" id="SSF47819">
    <property type="entry name" value="HRDC-like"/>
    <property type="match status" value="1"/>
</dbReference>
<dbReference type="GO" id="GO:0006260">
    <property type="term" value="P:DNA replication"/>
    <property type="evidence" value="ECO:0007669"/>
    <property type="project" value="InterPro"/>
</dbReference>
<dbReference type="InterPro" id="IPR001650">
    <property type="entry name" value="Helicase_C-like"/>
</dbReference>
<dbReference type="PROSITE" id="PS50967">
    <property type="entry name" value="HRDC"/>
    <property type="match status" value="1"/>
</dbReference>
<evidence type="ECO:0000256" key="9">
    <source>
        <dbReference type="ARBA" id="ARBA00023125"/>
    </source>
</evidence>
<keyword evidence="6" id="KW-0378">Hydrolase</keyword>
<dbReference type="InterPro" id="IPR018982">
    <property type="entry name" value="RQC_domain"/>
</dbReference>
<dbReference type="GO" id="GO:0006281">
    <property type="term" value="P:DNA repair"/>
    <property type="evidence" value="ECO:0007669"/>
    <property type="project" value="InterPro"/>
</dbReference>
<evidence type="ECO:0000256" key="5">
    <source>
        <dbReference type="ARBA" id="ARBA00022741"/>
    </source>
</evidence>
<dbReference type="GO" id="GO:0005737">
    <property type="term" value="C:cytoplasm"/>
    <property type="evidence" value="ECO:0007669"/>
    <property type="project" value="TreeGrafter"/>
</dbReference>
<dbReference type="NCBIfam" id="TIGR00614">
    <property type="entry name" value="recQ_fam"/>
    <property type="match status" value="1"/>
</dbReference>
<reference evidence="18 19" key="1">
    <citation type="submission" date="2020-10" db="EMBL/GenBank/DDBJ databases">
        <title>Ca. Dormibacterota MAGs.</title>
        <authorList>
            <person name="Montgomery K."/>
        </authorList>
    </citation>
    <scope>NUCLEOTIDE SEQUENCE [LARGE SCALE GENOMIC DNA]</scope>
    <source>
        <strain evidence="18">Mitchell_Peninsula_5</strain>
    </source>
</reference>
<dbReference type="PROSITE" id="PS51192">
    <property type="entry name" value="HELICASE_ATP_BIND_1"/>
    <property type="match status" value="1"/>
</dbReference>
<feature type="domain" description="Helicase C-terminal" evidence="17">
    <location>
        <begin position="227"/>
        <end position="385"/>
    </location>
</feature>
<evidence type="ECO:0000256" key="6">
    <source>
        <dbReference type="ARBA" id="ARBA00022801"/>
    </source>
</evidence>
<accession>A0A934KGQ4</accession>
<dbReference type="GO" id="GO:0009378">
    <property type="term" value="F:four-way junction helicase activity"/>
    <property type="evidence" value="ECO:0007669"/>
    <property type="project" value="TreeGrafter"/>
</dbReference>
<gene>
    <name evidence="18" type="ORF">JF887_03155</name>
</gene>
<evidence type="ECO:0000259" key="15">
    <source>
        <dbReference type="PROSITE" id="PS50967"/>
    </source>
</evidence>
<name>A0A934KGQ4_9BACT</name>
<keyword evidence="10" id="KW-0413">Isomerase</keyword>
<evidence type="ECO:0000256" key="11">
    <source>
        <dbReference type="ARBA" id="ARBA00034617"/>
    </source>
</evidence>
<evidence type="ECO:0000256" key="7">
    <source>
        <dbReference type="ARBA" id="ARBA00022806"/>
    </source>
</evidence>
<evidence type="ECO:0000259" key="17">
    <source>
        <dbReference type="PROSITE" id="PS51194"/>
    </source>
</evidence>
<dbReference type="Pfam" id="PF00271">
    <property type="entry name" value="Helicase_C"/>
    <property type="match status" value="1"/>
</dbReference>
<evidence type="ECO:0000256" key="12">
    <source>
        <dbReference type="ARBA" id="ARBA00034808"/>
    </source>
</evidence>
<feature type="domain" description="Helicase ATP-binding" evidence="16">
    <location>
        <begin position="32"/>
        <end position="200"/>
    </location>
</feature>
<keyword evidence="9" id="KW-0238">DNA-binding</keyword>
<dbReference type="InterPro" id="IPR032284">
    <property type="entry name" value="RecQ_Zn-bd"/>
</dbReference>
<dbReference type="InterPro" id="IPR011545">
    <property type="entry name" value="DEAD/DEAH_box_helicase_dom"/>
</dbReference>
<organism evidence="18 19">
    <name type="scientific">Candidatus Amunia macphersoniae</name>
    <dbReference type="NCBI Taxonomy" id="3127014"/>
    <lineage>
        <taxon>Bacteria</taxon>
        <taxon>Bacillati</taxon>
        <taxon>Candidatus Dormiibacterota</taxon>
        <taxon>Candidatus Dormibacteria</taxon>
        <taxon>Candidatus Aeolococcales</taxon>
        <taxon>Candidatus Aeolococcaceae</taxon>
        <taxon>Candidatus Amunia</taxon>
    </lineage>
</organism>
<dbReference type="PANTHER" id="PTHR13710">
    <property type="entry name" value="DNA HELICASE RECQ FAMILY MEMBER"/>
    <property type="match status" value="1"/>
</dbReference>
<protein>
    <recommendedName>
        <fullName evidence="13">ATP-dependent DNA helicase RecQ</fullName>
        <ecNumber evidence="12">5.6.2.4</ecNumber>
    </recommendedName>
    <alternativeName>
        <fullName evidence="14">DNA 3'-5' helicase RecQ</fullName>
    </alternativeName>
</protein>
<comment type="caution">
    <text evidence="18">The sequence shown here is derived from an EMBL/GenBank/DDBJ whole genome shotgun (WGS) entry which is preliminary data.</text>
</comment>
<evidence type="ECO:0000259" key="16">
    <source>
        <dbReference type="PROSITE" id="PS51192"/>
    </source>
</evidence>
<dbReference type="GO" id="GO:0005524">
    <property type="term" value="F:ATP binding"/>
    <property type="evidence" value="ECO:0007669"/>
    <property type="project" value="UniProtKB-KW"/>
</dbReference>
<evidence type="ECO:0000313" key="18">
    <source>
        <dbReference type="EMBL" id="MBJ7608416.1"/>
    </source>
</evidence>
<dbReference type="Proteomes" id="UP000614410">
    <property type="component" value="Unassembled WGS sequence"/>
</dbReference>
<evidence type="ECO:0000256" key="14">
    <source>
        <dbReference type="ARBA" id="ARBA00044550"/>
    </source>
</evidence>
<dbReference type="Pfam" id="PF00270">
    <property type="entry name" value="DEAD"/>
    <property type="match status" value="1"/>
</dbReference>
<dbReference type="SMART" id="SM00341">
    <property type="entry name" value="HRDC"/>
    <property type="match status" value="1"/>
</dbReference>
<dbReference type="GO" id="GO:0016787">
    <property type="term" value="F:hydrolase activity"/>
    <property type="evidence" value="ECO:0007669"/>
    <property type="project" value="UniProtKB-KW"/>
</dbReference>
<dbReference type="Pfam" id="PF09382">
    <property type="entry name" value="RQC"/>
    <property type="match status" value="1"/>
</dbReference>
<keyword evidence="7 18" id="KW-0347">Helicase</keyword>
<dbReference type="SUPFAM" id="SSF52540">
    <property type="entry name" value="P-loop containing nucleoside triphosphate hydrolases"/>
    <property type="match status" value="1"/>
</dbReference>
<dbReference type="EMBL" id="JAEKNN010000012">
    <property type="protein sequence ID" value="MBJ7608416.1"/>
    <property type="molecule type" value="Genomic_DNA"/>
</dbReference>
<dbReference type="GO" id="GO:0003677">
    <property type="term" value="F:DNA binding"/>
    <property type="evidence" value="ECO:0007669"/>
    <property type="project" value="UniProtKB-KW"/>
</dbReference>
<dbReference type="SMART" id="SM00487">
    <property type="entry name" value="DEXDc"/>
    <property type="match status" value="1"/>
</dbReference>
<comment type="cofactor">
    <cofactor evidence="2">
        <name>Zn(2+)</name>
        <dbReference type="ChEBI" id="CHEBI:29105"/>
    </cofactor>
</comment>
<comment type="similarity">
    <text evidence="3">Belongs to the helicase family. RecQ subfamily.</text>
</comment>
<dbReference type="GO" id="GO:0006310">
    <property type="term" value="P:DNA recombination"/>
    <property type="evidence" value="ECO:0007669"/>
    <property type="project" value="InterPro"/>
</dbReference>
<evidence type="ECO:0000256" key="1">
    <source>
        <dbReference type="ARBA" id="ARBA00001946"/>
    </source>
</evidence>
<dbReference type="SMART" id="SM00956">
    <property type="entry name" value="RQC"/>
    <property type="match status" value="1"/>
</dbReference>
<evidence type="ECO:0000256" key="2">
    <source>
        <dbReference type="ARBA" id="ARBA00001947"/>
    </source>
</evidence>
<dbReference type="AlphaFoldDB" id="A0A934KGQ4"/>
<keyword evidence="8" id="KW-0067">ATP-binding</keyword>
<dbReference type="SMART" id="SM00490">
    <property type="entry name" value="HELICc"/>
    <property type="match status" value="1"/>
</dbReference>
<dbReference type="GO" id="GO:0005694">
    <property type="term" value="C:chromosome"/>
    <property type="evidence" value="ECO:0007669"/>
    <property type="project" value="TreeGrafter"/>
</dbReference>
<feature type="domain" description="HRDC" evidence="15">
    <location>
        <begin position="603"/>
        <end position="680"/>
    </location>
</feature>
<dbReference type="SUPFAM" id="SSF46785">
    <property type="entry name" value="Winged helix' DNA-binding domain"/>
    <property type="match status" value="1"/>
</dbReference>
<dbReference type="GO" id="GO:0046872">
    <property type="term" value="F:metal ion binding"/>
    <property type="evidence" value="ECO:0007669"/>
    <property type="project" value="UniProtKB-KW"/>
</dbReference>
<dbReference type="PROSITE" id="PS51194">
    <property type="entry name" value="HELICASE_CTER"/>
    <property type="match status" value="1"/>
</dbReference>
<keyword evidence="4" id="KW-0479">Metal-binding</keyword>
<evidence type="ECO:0000256" key="3">
    <source>
        <dbReference type="ARBA" id="ARBA00005446"/>
    </source>
</evidence>
<dbReference type="InterPro" id="IPR004589">
    <property type="entry name" value="DNA_helicase_ATP-dep_RecQ"/>
</dbReference>
<dbReference type="GO" id="GO:0043138">
    <property type="term" value="F:3'-5' DNA helicase activity"/>
    <property type="evidence" value="ECO:0007669"/>
    <property type="project" value="UniProtKB-EC"/>
</dbReference>
<dbReference type="Pfam" id="PF00570">
    <property type="entry name" value="HRDC"/>
    <property type="match status" value="1"/>
</dbReference>
<evidence type="ECO:0000256" key="10">
    <source>
        <dbReference type="ARBA" id="ARBA00023235"/>
    </source>
</evidence>
<dbReference type="InterPro" id="IPR014001">
    <property type="entry name" value="Helicase_ATP-bd"/>
</dbReference>
<dbReference type="Pfam" id="PF16124">
    <property type="entry name" value="RecQ_Zn_bind"/>
    <property type="match status" value="1"/>
</dbReference>
<comment type="catalytic activity">
    <reaction evidence="11">
        <text>Couples ATP hydrolysis with the unwinding of duplex DNA by translocating in the 3'-5' direction.</text>
        <dbReference type="EC" id="5.6.2.4"/>
    </reaction>
</comment>
<dbReference type="InterPro" id="IPR010997">
    <property type="entry name" value="HRDC-like_sf"/>
</dbReference>
<dbReference type="InterPro" id="IPR036390">
    <property type="entry name" value="WH_DNA-bd_sf"/>
</dbReference>
<dbReference type="InterPro" id="IPR044876">
    <property type="entry name" value="HRDC_dom_sf"/>
</dbReference>
<dbReference type="Gene3D" id="3.40.50.300">
    <property type="entry name" value="P-loop containing nucleotide triphosphate hydrolases"/>
    <property type="match status" value="2"/>
</dbReference>
<keyword evidence="5" id="KW-0547">Nucleotide-binding</keyword>
<dbReference type="Gene3D" id="1.10.10.10">
    <property type="entry name" value="Winged helix-like DNA-binding domain superfamily/Winged helix DNA-binding domain"/>
    <property type="match status" value="1"/>
</dbReference>
<evidence type="ECO:0000256" key="13">
    <source>
        <dbReference type="ARBA" id="ARBA00044535"/>
    </source>
</evidence>
<sequence length="680" mass="73798">MTAVAAPSEAAGAVLRDVFGLRDFRPGQAEIVAAAEAGRDLLLVAPTGSGKSIGYWVPGITSSGLTLVVSPLIALMNDQVGRLASLGVATAALHSQVDRQGQEAALRAAAAGSLRFLYVTPERFAVPGFTAALGDLHVTRLAIDEAHCISSWGHDFRPDYRRLREAAELCGRPPIGAFTATATPLVRDDIISSLGMVDPEVRVTGFVRPELRLSVVRCRGQQEKRAALLSALRALPGRAIVYCGRVRSTEEIAALLREHGFTAAPYHGDLNAEERMRAHGGFVRGEISVVVATSAFGMGIDLPDIRSVVHLDFPGSIEQYYQEAGRAGRDGERADCTLLYSPADRDLQAFFIEQAYPERDAVRDVYRELLRERHWGIDDWDRRLPGREPHVIRAAVDLLRRAGVLLDGGGVSPLRGAPVDFEAQAVLREHAYARLNQVMDYARGAECHHARIADYFGEAGAARVCSSCDVCLSPPRRRVAVAPSDVGAALAVTLRFDGHLGASRLGSLLRGTDDAWSQQRQWVRTATFFGALRSWSSESVRELFAVLIEEACLRRSSGERPVLSLTARGHAVLDGRDTADIEIEVVAPPARERGRGTIDSELDVLASERFERLRAWRRSESFDAGVPAYVVFDDRTLRELARRNPTSSGALASVPGVGPAKLARYSEGVLRVLAGDTAHE</sequence>
<proteinExistence type="inferred from homology"/>
<evidence type="ECO:0000256" key="4">
    <source>
        <dbReference type="ARBA" id="ARBA00022723"/>
    </source>
</evidence>